<evidence type="ECO:0000256" key="1">
    <source>
        <dbReference type="ARBA" id="ARBA00010254"/>
    </source>
</evidence>
<name>A0ABR4HJE0_9EURO</name>
<accession>A0ABR4HJE0</accession>
<feature type="compositionally biased region" description="Polar residues" evidence="4">
    <location>
        <begin position="13"/>
        <end position="27"/>
    </location>
</feature>
<reference evidence="5 6" key="1">
    <citation type="submission" date="2024-07" db="EMBL/GenBank/DDBJ databases">
        <title>Section-level genome sequencing and comparative genomics of Aspergillus sections Usti and Cavernicolus.</title>
        <authorList>
            <consortium name="Lawrence Berkeley National Laboratory"/>
            <person name="Nybo J.L."/>
            <person name="Vesth T.C."/>
            <person name="Theobald S."/>
            <person name="Frisvad J.C."/>
            <person name="Larsen T.O."/>
            <person name="Kjaerboelling I."/>
            <person name="Rothschild-Mancinelli K."/>
            <person name="Lyhne E.K."/>
            <person name="Kogle M.E."/>
            <person name="Barry K."/>
            <person name="Clum A."/>
            <person name="Na H."/>
            <person name="Ledsgaard L."/>
            <person name="Lin J."/>
            <person name="Lipzen A."/>
            <person name="Kuo A."/>
            <person name="Riley R."/>
            <person name="Mondo S."/>
            <person name="LaButti K."/>
            <person name="Haridas S."/>
            <person name="Pangalinan J."/>
            <person name="Salamov A.A."/>
            <person name="Simmons B.A."/>
            <person name="Magnuson J.K."/>
            <person name="Chen J."/>
            <person name="Drula E."/>
            <person name="Henrissat B."/>
            <person name="Wiebenga A."/>
            <person name="Lubbers R.J."/>
            <person name="Gomes A.C."/>
            <person name="Makela M.R."/>
            <person name="Stajich J."/>
            <person name="Grigoriev I.V."/>
            <person name="Mortensen U.H."/>
            <person name="De vries R.P."/>
            <person name="Baker S.E."/>
            <person name="Andersen M.R."/>
        </authorList>
    </citation>
    <scope>NUCLEOTIDE SEQUENCE [LARGE SCALE GENOMIC DNA]</scope>
    <source>
        <strain evidence="5 6">CBS 600.67</strain>
    </source>
</reference>
<dbReference type="InterPro" id="IPR012340">
    <property type="entry name" value="NA-bd_OB-fold"/>
</dbReference>
<evidence type="ECO:0000256" key="2">
    <source>
        <dbReference type="ARBA" id="ARBA00022980"/>
    </source>
</evidence>
<proteinExistence type="inferred from homology"/>
<evidence type="ECO:0000313" key="5">
    <source>
        <dbReference type="EMBL" id="KAL2814843.1"/>
    </source>
</evidence>
<keyword evidence="6" id="KW-1185">Reference proteome</keyword>
<organism evidence="5 6">
    <name type="scientific">Aspergillus cavernicola</name>
    <dbReference type="NCBI Taxonomy" id="176166"/>
    <lineage>
        <taxon>Eukaryota</taxon>
        <taxon>Fungi</taxon>
        <taxon>Dikarya</taxon>
        <taxon>Ascomycota</taxon>
        <taxon>Pezizomycotina</taxon>
        <taxon>Eurotiomycetes</taxon>
        <taxon>Eurotiomycetidae</taxon>
        <taxon>Eurotiales</taxon>
        <taxon>Aspergillaceae</taxon>
        <taxon>Aspergillus</taxon>
        <taxon>Aspergillus subgen. Nidulantes</taxon>
    </lineage>
</organism>
<dbReference type="SUPFAM" id="SSF50249">
    <property type="entry name" value="Nucleic acid-binding proteins"/>
    <property type="match status" value="1"/>
</dbReference>
<evidence type="ECO:0000256" key="3">
    <source>
        <dbReference type="ARBA" id="ARBA00023274"/>
    </source>
</evidence>
<dbReference type="Proteomes" id="UP001610335">
    <property type="component" value="Unassembled WGS sequence"/>
</dbReference>
<dbReference type="Gene3D" id="2.40.50.140">
    <property type="entry name" value="Nucleic acid-binding proteins"/>
    <property type="match status" value="1"/>
</dbReference>
<keyword evidence="3" id="KW-0687">Ribonucleoprotein</keyword>
<comment type="similarity">
    <text evidence="1">Belongs to the universal ribosomal protein uS17 family.</text>
</comment>
<evidence type="ECO:0008006" key="7">
    <source>
        <dbReference type="Google" id="ProtNLM"/>
    </source>
</evidence>
<dbReference type="InterPro" id="IPR000266">
    <property type="entry name" value="Ribosomal_uS17"/>
</dbReference>
<gene>
    <name evidence="5" type="ORF">BDW59DRAFT_154145</name>
</gene>
<dbReference type="Pfam" id="PF00366">
    <property type="entry name" value="Ribosomal_S17"/>
    <property type="match status" value="1"/>
</dbReference>
<comment type="caution">
    <text evidence="5">The sequence shown here is derived from an EMBL/GenBank/DDBJ whole genome shotgun (WGS) entry which is preliminary data.</text>
</comment>
<dbReference type="EMBL" id="JBFXLS010000120">
    <property type="protein sequence ID" value="KAL2814843.1"/>
    <property type="molecule type" value="Genomic_DNA"/>
</dbReference>
<evidence type="ECO:0000313" key="6">
    <source>
        <dbReference type="Proteomes" id="UP001610335"/>
    </source>
</evidence>
<protein>
    <recommendedName>
        <fullName evidence="7">Nucleic acid-binding protein</fullName>
    </recommendedName>
</protein>
<feature type="compositionally biased region" description="Polar residues" evidence="4">
    <location>
        <begin position="45"/>
        <end position="65"/>
    </location>
</feature>
<sequence>MAPSHLLRAMQPLRSSTMRSPSILSTQTPIALRCSRSTLISRQLTTSTPMSASQQNAPQQSTNIPSAAPPSLRDYPHTLKKGTVVSVGRMDRTVRVEHRHNFWDSYLRKNYPKVTTYLVSDPRNSLREGDVVEFSSGFPKSRRVRHVVERIIAPFGDAIEDRPAVMSREERDAVRVEKRVLKAERREQNRENSGAAFQGHGQEHIGRIRRLVLERTAAATAAA</sequence>
<evidence type="ECO:0000256" key="4">
    <source>
        <dbReference type="SAM" id="MobiDB-lite"/>
    </source>
</evidence>
<feature type="region of interest" description="Disordered" evidence="4">
    <location>
        <begin position="45"/>
        <end position="77"/>
    </location>
</feature>
<feature type="region of interest" description="Disordered" evidence="4">
    <location>
        <begin position="1"/>
        <end position="27"/>
    </location>
</feature>
<keyword evidence="2" id="KW-0689">Ribosomal protein</keyword>